<dbReference type="GO" id="GO:0005783">
    <property type="term" value="C:endoplasmic reticulum"/>
    <property type="evidence" value="ECO:0007669"/>
    <property type="project" value="TreeGrafter"/>
</dbReference>
<feature type="domain" description="Thioredoxin" evidence="2">
    <location>
        <begin position="15"/>
        <end position="136"/>
    </location>
</feature>
<dbReference type="Gene3D" id="3.40.30.10">
    <property type="entry name" value="Glutaredoxin"/>
    <property type="match status" value="1"/>
</dbReference>
<organism evidence="3">
    <name type="scientific">Florenciella parvula</name>
    <dbReference type="NCBI Taxonomy" id="236787"/>
    <lineage>
        <taxon>Eukaryota</taxon>
        <taxon>Sar</taxon>
        <taxon>Stramenopiles</taxon>
        <taxon>Ochrophyta</taxon>
        <taxon>Dictyochophyceae</taxon>
        <taxon>Florenciellales</taxon>
        <taxon>Florenciella</taxon>
    </lineage>
</organism>
<dbReference type="Pfam" id="PF00085">
    <property type="entry name" value="Thioredoxin"/>
    <property type="match status" value="1"/>
</dbReference>
<evidence type="ECO:0000313" key="3">
    <source>
        <dbReference type="EMBL" id="CAD9393212.1"/>
    </source>
</evidence>
<protein>
    <recommendedName>
        <fullName evidence="2">Thioredoxin domain-containing protein</fullName>
    </recommendedName>
</protein>
<dbReference type="CDD" id="cd02961">
    <property type="entry name" value="PDI_a_family"/>
    <property type="match status" value="1"/>
</dbReference>
<accession>A0A7S2FHY6</accession>
<proteinExistence type="predicted"/>
<name>A0A7S2FHY6_9STRA</name>
<reference evidence="3" key="1">
    <citation type="submission" date="2021-01" db="EMBL/GenBank/DDBJ databases">
        <authorList>
            <person name="Corre E."/>
            <person name="Pelletier E."/>
            <person name="Niang G."/>
            <person name="Scheremetjew M."/>
            <person name="Finn R."/>
            <person name="Kale V."/>
            <person name="Holt S."/>
            <person name="Cochrane G."/>
            <person name="Meng A."/>
            <person name="Brown T."/>
            <person name="Cohen L."/>
        </authorList>
    </citation>
    <scope>NUCLEOTIDE SEQUENCE</scope>
    <source>
        <strain evidence="3">RCC1693</strain>
    </source>
</reference>
<dbReference type="PANTHER" id="PTHR45672">
    <property type="entry name" value="PROTEIN DISULFIDE-ISOMERASE C17H9.14C-RELATED"/>
    <property type="match status" value="1"/>
</dbReference>
<dbReference type="GO" id="GO:0003756">
    <property type="term" value="F:protein disulfide isomerase activity"/>
    <property type="evidence" value="ECO:0007669"/>
    <property type="project" value="TreeGrafter"/>
</dbReference>
<evidence type="ECO:0000259" key="2">
    <source>
        <dbReference type="PROSITE" id="PS51352"/>
    </source>
</evidence>
<dbReference type="InterPro" id="IPR013766">
    <property type="entry name" value="Thioredoxin_domain"/>
</dbReference>
<dbReference type="AlphaFoldDB" id="A0A7S2FHY6"/>
<dbReference type="PROSITE" id="PS51352">
    <property type="entry name" value="THIOREDOXIN_2"/>
    <property type="match status" value="1"/>
</dbReference>
<dbReference type="SUPFAM" id="SSF52833">
    <property type="entry name" value="Thioredoxin-like"/>
    <property type="match status" value="1"/>
</dbReference>
<keyword evidence="1" id="KW-0732">Signal</keyword>
<dbReference type="InterPro" id="IPR036249">
    <property type="entry name" value="Thioredoxin-like_sf"/>
</dbReference>
<dbReference type="PANTHER" id="PTHR45672:SF11">
    <property type="entry name" value="PROTEIN DISULFIDE-ISOMERASE C17H9.14C"/>
    <property type="match status" value="1"/>
</dbReference>
<dbReference type="InterPro" id="IPR051063">
    <property type="entry name" value="PDI"/>
</dbReference>
<sequence>MRCAGYLMKGLLLVGLLAHQALAINVIEVDSDNFKPLTDGSKNVLLKFYTPGCHMCDVIDPEFEYAASKYDESDDMLFGRVNGYRERDIVEELGVAGYPVFKWWKKGATEAEPFYYVHYSGRHGHTLMRMVNDRLGRDHHEEL</sequence>
<dbReference type="GO" id="GO:0006457">
    <property type="term" value="P:protein folding"/>
    <property type="evidence" value="ECO:0007669"/>
    <property type="project" value="TreeGrafter"/>
</dbReference>
<feature type="chain" id="PRO_5030942429" description="Thioredoxin domain-containing protein" evidence="1">
    <location>
        <begin position="24"/>
        <end position="143"/>
    </location>
</feature>
<dbReference type="EMBL" id="HBGT01006168">
    <property type="protein sequence ID" value="CAD9393212.1"/>
    <property type="molecule type" value="Transcribed_RNA"/>
</dbReference>
<evidence type="ECO:0000256" key="1">
    <source>
        <dbReference type="SAM" id="SignalP"/>
    </source>
</evidence>
<feature type="signal peptide" evidence="1">
    <location>
        <begin position="1"/>
        <end position="23"/>
    </location>
</feature>
<gene>
    <name evidence="3" type="ORF">FPAR1323_LOCUS3361</name>
</gene>